<keyword evidence="2" id="KW-1185">Reference proteome</keyword>
<dbReference type="InterPro" id="IPR005358">
    <property type="entry name" value="Puta_zinc/iron-chelating_dom"/>
</dbReference>
<comment type="caution">
    <text evidence="1">The sequence shown here is derived from an EMBL/GenBank/DDBJ whole genome shotgun (WGS) entry which is preliminary data.</text>
</comment>
<name>A0ABX1R479_9ALTE</name>
<organism evidence="1 2">
    <name type="scientific">Alteromonas ponticola</name>
    <dbReference type="NCBI Taxonomy" id="2720613"/>
    <lineage>
        <taxon>Bacteria</taxon>
        <taxon>Pseudomonadati</taxon>
        <taxon>Pseudomonadota</taxon>
        <taxon>Gammaproteobacteria</taxon>
        <taxon>Alteromonadales</taxon>
        <taxon>Alteromonadaceae</taxon>
        <taxon>Alteromonas/Salinimonas group</taxon>
        <taxon>Alteromonas</taxon>
    </lineage>
</organism>
<evidence type="ECO:0000313" key="2">
    <source>
        <dbReference type="Proteomes" id="UP000709336"/>
    </source>
</evidence>
<reference evidence="1 2" key="1">
    <citation type="submission" date="2020-03" db="EMBL/GenBank/DDBJ databases">
        <title>Alteromonas ponticola sp. nov., isolated from seawater.</title>
        <authorList>
            <person name="Yoon J.-H."/>
            <person name="Kim Y.-O."/>
        </authorList>
    </citation>
    <scope>NUCLEOTIDE SEQUENCE [LARGE SCALE GENOMIC DNA]</scope>
    <source>
        <strain evidence="1 2">MYP5</strain>
    </source>
</reference>
<dbReference type="EMBL" id="JAATNW010000007">
    <property type="protein sequence ID" value="NMH61244.1"/>
    <property type="molecule type" value="Genomic_DNA"/>
</dbReference>
<sequence length="200" mass="21701">MQRLRDLAVAVLNEYQLLSSEFGGYQRQTDLSCTNGCGACCNNPQVEASVLEMLPLALHLFDTGQAESYLEKMSESAGFACQLFARHSLDGSKGACTVYEWRPGICRMFGVAGYRTKTQYPTISVCSTIKSAHPEKYAATLIAITSSPPPMLANGRQRIAKIDYALGESLLPINQALFSALEKVLVMAAYSGVEEENVAA</sequence>
<dbReference type="Pfam" id="PF03692">
    <property type="entry name" value="CxxCxxCC"/>
    <property type="match status" value="1"/>
</dbReference>
<protein>
    <submittedName>
        <fullName evidence="1">YkgJ family cysteine cluster protein</fullName>
    </submittedName>
</protein>
<gene>
    <name evidence="1" type="ORF">HCJ96_14525</name>
</gene>
<dbReference type="RefSeq" id="WP_169211792.1">
    <property type="nucleotide sequence ID" value="NZ_JAATNW010000007.1"/>
</dbReference>
<proteinExistence type="predicted"/>
<dbReference type="Proteomes" id="UP000709336">
    <property type="component" value="Unassembled WGS sequence"/>
</dbReference>
<evidence type="ECO:0000313" key="1">
    <source>
        <dbReference type="EMBL" id="NMH61244.1"/>
    </source>
</evidence>
<accession>A0ABX1R479</accession>